<dbReference type="InterPro" id="IPR004881">
    <property type="entry name" value="Ribosome_biogen_GTPase_RsgA"/>
</dbReference>
<dbReference type="GO" id="GO:0005737">
    <property type="term" value="C:cytoplasm"/>
    <property type="evidence" value="ECO:0007669"/>
    <property type="project" value="UniProtKB-SubCell"/>
</dbReference>
<evidence type="ECO:0000256" key="2">
    <source>
        <dbReference type="ARBA" id="ARBA00023134"/>
    </source>
</evidence>
<organism evidence="7 8">
    <name type="scientific">Inmirania thermothiophila</name>
    <dbReference type="NCBI Taxonomy" id="1750597"/>
    <lineage>
        <taxon>Bacteria</taxon>
        <taxon>Pseudomonadati</taxon>
        <taxon>Pseudomonadota</taxon>
        <taxon>Gammaproteobacteria</taxon>
        <taxon>Chromatiales</taxon>
        <taxon>Ectothiorhodospiraceae</taxon>
        <taxon>Inmirania</taxon>
    </lineage>
</organism>
<dbReference type="GO" id="GO:0003924">
    <property type="term" value="F:GTPase activity"/>
    <property type="evidence" value="ECO:0007669"/>
    <property type="project" value="UniProtKB-UniRule"/>
</dbReference>
<keyword evidence="3" id="KW-0690">Ribosome biogenesis</keyword>
<dbReference type="EMBL" id="RJVI01000002">
    <property type="protein sequence ID" value="ROR32013.1"/>
    <property type="molecule type" value="Genomic_DNA"/>
</dbReference>
<dbReference type="NCBIfam" id="TIGR00157">
    <property type="entry name" value="ribosome small subunit-dependent GTPase A"/>
    <property type="match status" value="1"/>
</dbReference>
<feature type="domain" description="CP-type G" evidence="6">
    <location>
        <begin position="86"/>
        <end position="247"/>
    </location>
</feature>
<comment type="subcellular location">
    <subcellularLocation>
        <location evidence="3">Cytoplasm</location>
    </subcellularLocation>
</comment>
<keyword evidence="3" id="KW-0862">Zinc</keyword>
<keyword evidence="3" id="KW-0378">Hydrolase</keyword>
<gene>
    <name evidence="3" type="primary">rsgA</name>
    <name evidence="7" type="ORF">EDC57_1199</name>
</gene>
<dbReference type="InterPro" id="IPR027417">
    <property type="entry name" value="P-loop_NTPase"/>
</dbReference>
<evidence type="ECO:0000259" key="6">
    <source>
        <dbReference type="PROSITE" id="PS51721"/>
    </source>
</evidence>
<accession>A0A3N1XZI9</accession>
<name>A0A3N1XZI9_9GAMM</name>
<dbReference type="InterPro" id="IPR012340">
    <property type="entry name" value="NA-bd_OB-fold"/>
</dbReference>
<dbReference type="GO" id="GO:0042274">
    <property type="term" value="P:ribosomal small subunit biogenesis"/>
    <property type="evidence" value="ECO:0007669"/>
    <property type="project" value="UniProtKB-UniRule"/>
</dbReference>
<reference evidence="7 8" key="1">
    <citation type="submission" date="2018-11" db="EMBL/GenBank/DDBJ databases">
        <title>Genomic Encyclopedia of Type Strains, Phase IV (KMG-IV): sequencing the most valuable type-strain genomes for metagenomic binning, comparative biology and taxonomic classification.</title>
        <authorList>
            <person name="Goeker M."/>
        </authorList>
    </citation>
    <scope>NUCLEOTIDE SEQUENCE [LARGE SCALE GENOMIC DNA]</scope>
    <source>
        <strain evidence="7 8">DSM 100275</strain>
    </source>
</reference>
<keyword evidence="3" id="KW-0694">RNA-binding</keyword>
<keyword evidence="3" id="KW-0699">rRNA-binding</keyword>
<dbReference type="EC" id="3.6.1.-" evidence="3"/>
<proteinExistence type="inferred from homology"/>
<dbReference type="HAMAP" id="MF_01820">
    <property type="entry name" value="GTPase_RsgA"/>
    <property type="match status" value="1"/>
</dbReference>
<dbReference type="InterPro" id="IPR010914">
    <property type="entry name" value="RsgA_GTPase_dom"/>
</dbReference>
<dbReference type="SUPFAM" id="SSF50249">
    <property type="entry name" value="Nucleic acid-binding proteins"/>
    <property type="match status" value="1"/>
</dbReference>
<evidence type="ECO:0000256" key="4">
    <source>
        <dbReference type="SAM" id="MobiDB-lite"/>
    </source>
</evidence>
<dbReference type="Gene3D" id="3.40.50.300">
    <property type="entry name" value="P-loop containing nucleotide triphosphate hydrolases"/>
    <property type="match status" value="1"/>
</dbReference>
<dbReference type="GO" id="GO:0019843">
    <property type="term" value="F:rRNA binding"/>
    <property type="evidence" value="ECO:0007669"/>
    <property type="project" value="UniProtKB-KW"/>
</dbReference>
<dbReference type="Pfam" id="PF03193">
    <property type="entry name" value="RsgA_GTPase"/>
    <property type="match status" value="1"/>
</dbReference>
<dbReference type="SUPFAM" id="SSF52540">
    <property type="entry name" value="P-loop containing nucleoside triphosphate hydrolases"/>
    <property type="match status" value="1"/>
</dbReference>
<dbReference type="PROSITE" id="PS50936">
    <property type="entry name" value="ENGC_GTPASE"/>
    <property type="match status" value="1"/>
</dbReference>
<dbReference type="AlphaFoldDB" id="A0A3N1XZI9"/>
<dbReference type="Gene3D" id="2.40.50.140">
    <property type="entry name" value="Nucleic acid-binding proteins"/>
    <property type="match status" value="1"/>
</dbReference>
<feature type="region of interest" description="Disordered" evidence="4">
    <location>
        <begin position="1"/>
        <end position="20"/>
    </location>
</feature>
<comment type="similarity">
    <text evidence="3">Belongs to the TRAFAC class YlqF/YawG GTPase family. RsgA subfamily.</text>
</comment>
<dbReference type="InterPro" id="IPR030378">
    <property type="entry name" value="G_CP_dom"/>
</dbReference>
<dbReference type="Gene3D" id="1.10.40.50">
    <property type="entry name" value="Probable gtpase engc, domain 3"/>
    <property type="match status" value="1"/>
</dbReference>
<dbReference type="PANTHER" id="PTHR32120">
    <property type="entry name" value="SMALL RIBOSOMAL SUBUNIT BIOGENESIS GTPASE RSGA"/>
    <property type="match status" value="1"/>
</dbReference>
<dbReference type="RefSeq" id="WP_123400995.1">
    <property type="nucleotide sequence ID" value="NZ_RJVI01000002.1"/>
</dbReference>
<evidence type="ECO:0000256" key="1">
    <source>
        <dbReference type="ARBA" id="ARBA00022741"/>
    </source>
</evidence>
<dbReference type="OrthoDB" id="9809485at2"/>
<comment type="subunit">
    <text evidence="3">Monomer. Associates with 30S ribosomal subunit, binds 16S rRNA.</text>
</comment>
<feature type="domain" description="EngC GTPase" evidence="5">
    <location>
        <begin position="96"/>
        <end position="245"/>
    </location>
</feature>
<feature type="compositionally biased region" description="Basic residues" evidence="4">
    <location>
        <begin position="1"/>
        <end position="12"/>
    </location>
</feature>
<evidence type="ECO:0000256" key="3">
    <source>
        <dbReference type="HAMAP-Rule" id="MF_01820"/>
    </source>
</evidence>
<keyword evidence="3" id="KW-0479">Metal-binding</keyword>
<dbReference type="PROSITE" id="PS51721">
    <property type="entry name" value="G_CP"/>
    <property type="match status" value="1"/>
</dbReference>
<comment type="caution">
    <text evidence="7">The sequence shown here is derived from an EMBL/GenBank/DDBJ whole genome shotgun (WGS) entry which is preliminary data.</text>
</comment>
<keyword evidence="1 3" id="KW-0547">Nucleotide-binding</keyword>
<dbReference type="GO" id="GO:0046872">
    <property type="term" value="F:metal ion binding"/>
    <property type="evidence" value="ECO:0007669"/>
    <property type="project" value="UniProtKB-KW"/>
</dbReference>
<dbReference type="Proteomes" id="UP000276634">
    <property type="component" value="Unassembled WGS sequence"/>
</dbReference>
<dbReference type="PANTHER" id="PTHR32120:SF11">
    <property type="entry name" value="SMALL RIBOSOMAL SUBUNIT BIOGENESIS GTPASE RSGA 1, MITOCHONDRIAL-RELATED"/>
    <property type="match status" value="1"/>
</dbReference>
<comment type="cofactor">
    <cofactor evidence="3">
        <name>Zn(2+)</name>
        <dbReference type="ChEBI" id="CHEBI:29105"/>
    </cofactor>
    <text evidence="3">Binds 1 zinc ion per subunit.</text>
</comment>
<keyword evidence="2 3" id="KW-0342">GTP-binding</keyword>
<evidence type="ECO:0000259" key="5">
    <source>
        <dbReference type="PROSITE" id="PS50936"/>
    </source>
</evidence>
<feature type="binding site" evidence="3">
    <location>
        <position position="271"/>
    </location>
    <ligand>
        <name>Zn(2+)</name>
        <dbReference type="ChEBI" id="CHEBI:29105"/>
    </ligand>
</feature>
<feature type="binding site" evidence="3">
    <location>
        <position position="276"/>
    </location>
    <ligand>
        <name>Zn(2+)</name>
        <dbReference type="ChEBI" id="CHEBI:29105"/>
    </ligand>
</feature>
<comment type="function">
    <text evidence="3">One of several proteins that assist in the late maturation steps of the functional core of the 30S ribosomal subunit. Helps release RbfA from mature subunits. May play a role in the assembly of ribosomal proteins into the subunit. Circularly permuted GTPase that catalyzes slow GTP hydrolysis, GTPase activity is stimulated by the 30S ribosomal subunit.</text>
</comment>
<feature type="binding site" evidence="3">
    <location>
        <position position="284"/>
    </location>
    <ligand>
        <name>Zn(2+)</name>
        <dbReference type="ChEBI" id="CHEBI:29105"/>
    </ligand>
</feature>
<evidence type="ECO:0000313" key="8">
    <source>
        <dbReference type="Proteomes" id="UP000276634"/>
    </source>
</evidence>
<protein>
    <recommendedName>
        <fullName evidence="3">Small ribosomal subunit biogenesis GTPase RsgA</fullName>
        <ecNumber evidence="3">3.6.1.-</ecNumber>
    </recommendedName>
</protein>
<sequence>MRRAHPPPRRRQAGPGAGEERGGLVLANYGRFLAVEGGDGTVVRCVARARLRDVVCGDRVGWVPDGSGQGVVVSVAPRHGVLLRPDRRGRPRPVAANLDRVVVVVAPQPPFDRHLLDRYLAAAELCGIGAAVLVNKADLLDEAARADWRARLAPYADMGYAVAFASTCTASGIDALAALLAGRTSILVGQSGVGKSSLVKALLPDLPIRIGRLSEATGLGRHTTTATTLYHLPRGGDLIDSPGVRAFALWTTEPREVARGFVDIARLAPACRFADCRHLGEPGCAVEAAAARGALDPERLASYRRIVAG</sequence>
<evidence type="ECO:0000313" key="7">
    <source>
        <dbReference type="EMBL" id="ROR32013.1"/>
    </source>
</evidence>
<feature type="binding site" evidence="3">
    <location>
        <begin position="135"/>
        <end position="138"/>
    </location>
    <ligand>
        <name>GTP</name>
        <dbReference type="ChEBI" id="CHEBI:37565"/>
    </ligand>
</feature>
<keyword evidence="3" id="KW-0963">Cytoplasm</keyword>
<feature type="binding site" evidence="3">
    <location>
        <position position="278"/>
    </location>
    <ligand>
        <name>Zn(2+)</name>
        <dbReference type="ChEBI" id="CHEBI:29105"/>
    </ligand>
</feature>
<feature type="binding site" evidence="3">
    <location>
        <begin position="189"/>
        <end position="197"/>
    </location>
    <ligand>
        <name>GTP</name>
        <dbReference type="ChEBI" id="CHEBI:37565"/>
    </ligand>
</feature>
<dbReference type="CDD" id="cd01854">
    <property type="entry name" value="YjeQ_EngC"/>
    <property type="match status" value="1"/>
</dbReference>
<dbReference type="GO" id="GO:0005525">
    <property type="term" value="F:GTP binding"/>
    <property type="evidence" value="ECO:0007669"/>
    <property type="project" value="UniProtKB-UniRule"/>
</dbReference>
<keyword evidence="8" id="KW-1185">Reference proteome</keyword>